<dbReference type="InterPro" id="IPR055988">
    <property type="entry name" value="DUF7566"/>
</dbReference>
<proteinExistence type="predicted"/>
<evidence type="ECO:0000313" key="1">
    <source>
        <dbReference type="EMBL" id="QEP52639.1"/>
    </source>
</evidence>
<name>A0A5C2IAY0_9CAUD</name>
<accession>A0A5C2IAY0</accession>
<reference evidence="1 2" key="1">
    <citation type="submission" date="2019-07" db="EMBL/GenBank/DDBJ databases">
        <authorList>
            <person name="Cong C."/>
            <person name="Yuan Y."/>
            <person name="Xu Y."/>
            <person name="Wang L."/>
            <person name="Li X."/>
        </authorList>
    </citation>
    <scope>NUCLEOTIDE SEQUENCE [LARGE SCALE GENOMIC DNA]</scope>
</reference>
<keyword evidence="2" id="KW-1185">Reference proteome</keyword>
<sequence length="339" mass="36514">MSTVRIAVPANATIIKGSLRNLLDGSSAASVQHTATIVEKIHDEILDNNDTHYSVDDFTLLLDQTRALVIFNRDYHIFRNSRGTDIDFIIVGYSESHSGYIARLYNVQEKEQVTATKVNNIRLDSVGSLLNSIWRELSSSYKGADSDAIETTGVLCFERGSGNMLIPNDYLEYGNESNVANAGFTLFPLDNVTKQAVNSQTSSAIAQTTENKGNNTMSKVTAIVAANKSAAATAAKLEAGKVALTQLTKVAAKALPSGMAGMFAKQYLDTPVGRVVVANLLNLAIEQYAPNNQKARIVAKAAMDAAMLEVVQSFNISEMIDKAIEGINIDALTANISEE</sequence>
<protein>
    <recommendedName>
        <fullName evidence="3">DNA N-6-adenine methyltransferase</fullName>
    </recommendedName>
</protein>
<dbReference type="RefSeq" id="YP_009852199.1">
    <property type="nucleotide sequence ID" value="NC_048811.1"/>
</dbReference>
<dbReference type="Pfam" id="PF24450">
    <property type="entry name" value="DUF7566"/>
    <property type="match status" value="1"/>
</dbReference>
<dbReference type="KEGG" id="vg:55622829"/>
<organism evidence="1 2">
    <name type="scientific">Salmonella phage 1-29</name>
    <dbReference type="NCBI Taxonomy" id="2601628"/>
    <lineage>
        <taxon>Viruses</taxon>
        <taxon>Duplodnaviria</taxon>
        <taxon>Heunggongvirae</taxon>
        <taxon>Uroviricota</taxon>
        <taxon>Caudoviricetes</taxon>
        <taxon>Demerecviridae</taxon>
        <taxon>Markadamsvirinae</taxon>
        <taxon>Epseptimavirus</taxon>
        <taxon>Epseptimavirus ev129</taxon>
    </lineage>
</organism>
<dbReference type="EMBL" id="MN218191">
    <property type="protein sequence ID" value="QEP52639.1"/>
    <property type="molecule type" value="Genomic_DNA"/>
</dbReference>
<dbReference type="Proteomes" id="UP000322702">
    <property type="component" value="Segment"/>
</dbReference>
<dbReference type="GeneID" id="55622829"/>
<evidence type="ECO:0000313" key="2">
    <source>
        <dbReference type="Proteomes" id="UP000322702"/>
    </source>
</evidence>
<evidence type="ECO:0008006" key="3">
    <source>
        <dbReference type="Google" id="ProtNLM"/>
    </source>
</evidence>